<dbReference type="Proteomes" id="UP000675881">
    <property type="component" value="Chromosome 5"/>
</dbReference>
<keyword evidence="2" id="KW-1185">Reference proteome</keyword>
<dbReference type="PANTHER" id="PTHR45913:SF21">
    <property type="entry name" value="DUF4371 DOMAIN-CONTAINING PROTEIN"/>
    <property type="match status" value="1"/>
</dbReference>
<protein>
    <submittedName>
        <fullName evidence="1">(salmon louse) hypothetical protein</fullName>
    </submittedName>
</protein>
<accession>A0A7R8CWR8</accession>
<dbReference type="AlphaFoldDB" id="A0A7R8CWR8"/>
<proteinExistence type="predicted"/>
<reference evidence="1" key="1">
    <citation type="submission" date="2021-02" db="EMBL/GenBank/DDBJ databases">
        <authorList>
            <person name="Bekaert M."/>
        </authorList>
    </citation>
    <scope>NUCLEOTIDE SEQUENCE</scope>
    <source>
        <strain evidence="1">IoA-00</strain>
    </source>
</reference>
<evidence type="ECO:0000313" key="1">
    <source>
        <dbReference type="EMBL" id="CAF2954579.1"/>
    </source>
</evidence>
<name>A0A7R8CWR8_LEPSM</name>
<dbReference type="PANTHER" id="PTHR45913">
    <property type="entry name" value="EPM2A-INTERACTING PROTEIN 1"/>
    <property type="match status" value="1"/>
</dbReference>
<dbReference type="EMBL" id="HG994584">
    <property type="protein sequence ID" value="CAF2954579.1"/>
    <property type="molecule type" value="Genomic_DNA"/>
</dbReference>
<evidence type="ECO:0000313" key="2">
    <source>
        <dbReference type="Proteomes" id="UP000675881"/>
    </source>
</evidence>
<gene>
    <name evidence="1" type="ORF">LSAA_10524</name>
</gene>
<organism evidence="1 2">
    <name type="scientific">Lepeophtheirus salmonis</name>
    <name type="common">Salmon louse</name>
    <name type="synonym">Caligus salmonis</name>
    <dbReference type="NCBI Taxonomy" id="72036"/>
    <lineage>
        <taxon>Eukaryota</taxon>
        <taxon>Metazoa</taxon>
        <taxon>Ecdysozoa</taxon>
        <taxon>Arthropoda</taxon>
        <taxon>Crustacea</taxon>
        <taxon>Multicrustacea</taxon>
        <taxon>Hexanauplia</taxon>
        <taxon>Copepoda</taxon>
        <taxon>Siphonostomatoida</taxon>
        <taxon>Caligidae</taxon>
        <taxon>Lepeophtheirus</taxon>
    </lineage>
</organism>
<sequence length="125" mass="15047">MNADKKHKIEDESRVFNKERTVKCYFRKFGNKVVCLLCIEYVVVSKEYNITRHDQTKHANFEQNFTSEERKQRCQELVNKLNKRQTVFTKQSTIQDVATETSFLFSYKLDLRKKFKSDSLPDFYK</sequence>